<evidence type="ECO:0000313" key="4">
    <source>
        <dbReference type="Proteomes" id="UP000663829"/>
    </source>
</evidence>
<keyword evidence="1" id="KW-0040">ANK repeat</keyword>
<sequence length="87" mass="9683">MSDLTIIYKNKYSINSSLSSSSLSYESLKQMFLEKMASLHQAALAGSVEILKLLLDHGASANLKDQKGELVYISKKKSNENDVVIFR</sequence>
<dbReference type="EMBL" id="CAJOBC010094493">
    <property type="protein sequence ID" value="CAF4425470.1"/>
    <property type="molecule type" value="Genomic_DNA"/>
</dbReference>
<feature type="repeat" description="ANK" evidence="1">
    <location>
        <begin position="34"/>
        <end position="66"/>
    </location>
</feature>
<dbReference type="PROSITE" id="PS50088">
    <property type="entry name" value="ANK_REPEAT"/>
    <property type="match status" value="1"/>
</dbReference>
<keyword evidence="4" id="KW-1185">Reference proteome</keyword>
<dbReference type="Pfam" id="PF00023">
    <property type="entry name" value="Ank"/>
    <property type="match status" value="1"/>
</dbReference>
<organism evidence="2 4">
    <name type="scientific">Didymodactylos carnosus</name>
    <dbReference type="NCBI Taxonomy" id="1234261"/>
    <lineage>
        <taxon>Eukaryota</taxon>
        <taxon>Metazoa</taxon>
        <taxon>Spiralia</taxon>
        <taxon>Gnathifera</taxon>
        <taxon>Rotifera</taxon>
        <taxon>Eurotatoria</taxon>
        <taxon>Bdelloidea</taxon>
        <taxon>Philodinida</taxon>
        <taxon>Philodinidae</taxon>
        <taxon>Didymodactylos</taxon>
    </lineage>
</organism>
<evidence type="ECO:0000313" key="3">
    <source>
        <dbReference type="EMBL" id="CAF4425470.1"/>
    </source>
</evidence>
<comment type="caution">
    <text evidence="2">The sequence shown here is derived from an EMBL/GenBank/DDBJ whole genome shotgun (WGS) entry which is preliminary data.</text>
</comment>
<dbReference type="Gene3D" id="1.25.40.20">
    <property type="entry name" value="Ankyrin repeat-containing domain"/>
    <property type="match status" value="1"/>
</dbReference>
<dbReference type="SUPFAM" id="SSF48403">
    <property type="entry name" value="Ankyrin repeat"/>
    <property type="match status" value="1"/>
</dbReference>
<evidence type="ECO:0000313" key="2">
    <source>
        <dbReference type="EMBL" id="CAF1563681.1"/>
    </source>
</evidence>
<name>A0A815XWZ4_9BILA</name>
<dbReference type="AlphaFoldDB" id="A0A815XWZ4"/>
<dbReference type="OrthoDB" id="6740899at2759"/>
<dbReference type="InterPro" id="IPR002110">
    <property type="entry name" value="Ankyrin_rpt"/>
</dbReference>
<evidence type="ECO:0008006" key="5">
    <source>
        <dbReference type="Google" id="ProtNLM"/>
    </source>
</evidence>
<proteinExistence type="predicted"/>
<protein>
    <recommendedName>
        <fullName evidence="5">Ankyrin repeat protein</fullName>
    </recommendedName>
</protein>
<reference evidence="2" key="1">
    <citation type="submission" date="2021-02" db="EMBL/GenBank/DDBJ databases">
        <authorList>
            <person name="Nowell W R."/>
        </authorList>
    </citation>
    <scope>NUCLEOTIDE SEQUENCE</scope>
</reference>
<evidence type="ECO:0000256" key="1">
    <source>
        <dbReference type="PROSITE-ProRule" id="PRU00023"/>
    </source>
</evidence>
<dbReference type="InterPro" id="IPR036770">
    <property type="entry name" value="Ankyrin_rpt-contain_sf"/>
</dbReference>
<gene>
    <name evidence="2" type="ORF">GPM918_LOCUS39932</name>
    <name evidence="3" type="ORF">SRO942_LOCUS40842</name>
</gene>
<dbReference type="Proteomes" id="UP000681722">
    <property type="component" value="Unassembled WGS sequence"/>
</dbReference>
<dbReference type="Proteomes" id="UP000663829">
    <property type="component" value="Unassembled WGS sequence"/>
</dbReference>
<dbReference type="PROSITE" id="PS50297">
    <property type="entry name" value="ANK_REP_REGION"/>
    <property type="match status" value="1"/>
</dbReference>
<accession>A0A815XWZ4</accession>
<dbReference type="EMBL" id="CAJNOQ010028721">
    <property type="protein sequence ID" value="CAF1563681.1"/>
    <property type="molecule type" value="Genomic_DNA"/>
</dbReference>